<evidence type="ECO:0000313" key="4">
    <source>
        <dbReference type="Proteomes" id="UP000260812"/>
    </source>
</evidence>
<evidence type="ECO:0000313" key="2">
    <source>
        <dbReference type="EMBL" id="RGE61099.1"/>
    </source>
</evidence>
<name>A0A3E3I644_9FIRM</name>
<evidence type="ECO:0000313" key="3">
    <source>
        <dbReference type="EMBL" id="RGE73439.1"/>
    </source>
</evidence>
<dbReference type="RefSeq" id="WP_025490657.1">
    <property type="nucleotide sequence ID" value="NZ_CALBAU010000165.1"/>
</dbReference>
<feature type="transmembrane region" description="Helical" evidence="1">
    <location>
        <begin position="51"/>
        <end position="70"/>
    </location>
</feature>
<feature type="transmembrane region" description="Helical" evidence="1">
    <location>
        <begin position="12"/>
        <end position="31"/>
    </location>
</feature>
<sequence>MAALSKKNFRLWGYGKVFVLFAGCLLFSVSGRLNEGIYFEQHILSAVSDHYYLTCFLLPVLLLSCFSFLEDDGENVILRFQSYHSYFYRKWLGTGGIVLLLIAVQSAAVLLSGMGLPGGNGWELPEGAAGAELFFVLRQYFSTPVQAFAAFSACQFFGGWMIIGFCMWIGHFGGRKWSVRVILALYILSVLWMKIPAVRSLPLTGFNHLLILHHNLGTHHRFAVTGITLLLFAIIITVTVRFGWRGRISLPRPRISGMTACYLRELAARQKLLALFAVVLVITLYKAGAGFRLQSGQEWVYSLFAGHGTGCFRVFPFLEMLIVNGAPLYLLAAFLEWTASGQSYFISVRAESRRKLLSGILWAGTGFLVAYALLWFAAGLFGIFFFGYADGITAWKMLLYAVIMKFLDTMGQYLVMMCVYAVSRQVTIGFLVLAAGNLLCVVPGQWVSYLPFGLSGLTRIAELNSGAGLPAAAALGTEAIVIMLTLGWLLTFGSKKILV</sequence>
<dbReference type="Proteomes" id="UP000260812">
    <property type="component" value="Unassembled WGS sequence"/>
</dbReference>
<feature type="transmembrane region" description="Helical" evidence="1">
    <location>
        <begin position="147"/>
        <end position="169"/>
    </location>
</feature>
<keyword evidence="1" id="KW-0472">Membrane</keyword>
<protein>
    <submittedName>
        <fullName evidence="2">Uncharacterized protein</fullName>
    </submittedName>
</protein>
<feature type="transmembrane region" description="Helical" evidence="1">
    <location>
        <begin position="181"/>
        <end position="202"/>
    </location>
</feature>
<feature type="transmembrane region" description="Helical" evidence="1">
    <location>
        <begin position="356"/>
        <end position="386"/>
    </location>
</feature>
<feature type="transmembrane region" description="Helical" evidence="1">
    <location>
        <begin position="222"/>
        <end position="244"/>
    </location>
</feature>
<dbReference type="OrthoDB" id="1958056at2"/>
<keyword evidence="1" id="KW-1133">Transmembrane helix</keyword>
<keyword evidence="1" id="KW-0812">Transmembrane</keyword>
<comment type="caution">
    <text evidence="2">The sequence shown here is derived from an EMBL/GenBank/DDBJ whole genome shotgun (WGS) entry which is preliminary data.</text>
</comment>
<dbReference type="Proteomes" id="UP000261166">
    <property type="component" value="Unassembled WGS sequence"/>
</dbReference>
<accession>A0A3E3I644</accession>
<reference evidence="2" key="1">
    <citation type="submission" date="2018-08" db="EMBL/GenBank/DDBJ databases">
        <title>A genome reference for cultivated species of the human gut microbiota.</title>
        <authorList>
            <person name="Zou Y."/>
            <person name="Xue W."/>
            <person name="Luo G."/>
        </authorList>
    </citation>
    <scope>NUCLEOTIDE SEQUENCE [LARGE SCALE GENOMIC DNA]</scope>
    <source>
        <strain evidence="3">AF26-4BH</strain>
        <strain evidence="2">TF05-5AC</strain>
    </source>
</reference>
<feature type="transmembrane region" description="Helical" evidence="1">
    <location>
        <begin position="272"/>
        <end position="294"/>
    </location>
</feature>
<dbReference type="GeneID" id="97987433"/>
<feature type="transmembrane region" description="Helical" evidence="1">
    <location>
        <begin position="467"/>
        <end position="490"/>
    </location>
</feature>
<organism evidence="2 4">
    <name type="scientific">Eisenbergiella massiliensis</name>
    <dbReference type="NCBI Taxonomy" id="1720294"/>
    <lineage>
        <taxon>Bacteria</taxon>
        <taxon>Bacillati</taxon>
        <taxon>Bacillota</taxon>
        <taxon>Clostridia</taxon>
        <taxon>Lachnospirales</taxon>
        <taxon>Lachnospiraceae</taxon>
        <taxon>Eisenbergiella</taxon>
    </lineage>
</organism>
<keyword evidence="4" id="KW-1185">Reference proteome</keyword>
<feature type="transmembrane region" description="Helical" evidence="1">
    <location>
        <begin position="91"/>
        <end position="116"/>
    </location>
</feature>
<dbReference type="EMBL" id="QVLV01000006">
    <property type="protein sequence ID" value="RGE61099.1"/>
    <property type="molecule type" value="Genomic_DNA"/>
</dbReference>
<dbReference type="EMBL" id="QVLU01000003">
    <property type="protein sequence ID" value="RGE73439.1"/>
    <property type="molecule type" value="Genomic_DNA"/>
</dbReference>
<evidence type="ECO:0000256" key="1">
    <source>
        <dbReference type="SAM" id="Phobius"/>
    </source>
</evidence>
<feature type="transmembrane region" description="Helical" evidence="1">
    <location>
        <begin position="428"/>
        <end position="447"/>
    </location>
</feature>
<feature type="transmembrane region" description="Helical" evidence="1">
    <location>
        <begin position="314"/>
        <end position="335"/>
    </location>
</feature>
<gene>
    <name evidence="3" type="ORF">DWY69_04460</name>
    <name evidence="2" type="ORF">DXC51_11240</name>
</gene>
<proteinExistence type="predicted"/>
<dbReference type="AlphaFoldDB" id="A0A3E3I644"/>